<dbReference type="RefSeq" id="WP_106632837.1">
    <property type="nucleotide sequence ID" value="NZ_PXXO01000014.1"/>
</dbReference>
<proteinExistence type="inferred from homology"/>
<dbReference type="SMART" id="SM01094">
    <property type="entry name" value="CpcD"/>
    <property type="match status" value="1"/>
</dbReference>
<evidence type="ECO:0000256" key="8">
    <source>
        <dbReference type="SAM" id="MobiDB-lite"/>
    </source>
</evidence>
<dbReference type="GO" id="GO:0030089">
    <property type="term" value="C:phycobilisome"/>
    <property type="evidence" value="ECO:0007669"/>
    <property type="project" value="UniProtKB-UniRule"/>
</dbReference>
<evidence type="ECO:0008006" key="13">
    <source>
        <dbReference type="Google" id="ProtNLM"/>
    </source>
</evidence>
<keyword evidence="4 7" id="KW-0605">Phycobilisome</keyword>
<keyword evidence="6" id="KW-0472">Membrane</keyword>
<evidence type="ECO:0000256" key="1">
    <source>
        <dbReference type="ARBA" id="ARBA00004445"/>
    </source>
</evidence>
<feature type="domain" description="PBS-linker" evidence="10">
    <location>
        <begin position="1"/>
        <end position="166"/>
    </location>
</feature>
<dbReference type="Pfam" id="PF01383">
    <property type="entry name" value="CpcD"/>
    <property type="match status" value="1"/>
</dbReference>
<comment type="caution">
    <text evidence="11">The sequence shown here is derived from an EMBL/GenBank/DDBJ whole genome shotgun (WGS) entry which is preliminary data.</text>
</comment>
<dbReference type="PANTHER" id="PTHR34011">
    <property type="entry name" value="PHYCOBILISOME 32.1 KDA LINKER POLYPEPTIDE, PHYCOCYANIN-ASSOCIATED, ROD 2-RELATED"/>
    <property type="match status" value="1"/>
</dbReference>
<name>A0A2P7MSQ6_9CYAN</name>
<feature type="domain" description="CpcD-like" evidence="9">
    <location>
        <begin position="196"/>
        <end position="246"/>
    </location>
</feature>
<dbReference type="PROSITE" id="PS51441">
    <property type="entry name" value="CPCD_LIKE"/>
    <property type="match status" value="1"/>
</dbReference>
<reference evidence="11 12" key="1">
    <citation type="journal article" date="2018" name="Environ. Microbiol.">
        <title>Ecological and genomic features of two widespread freshwater picocyanobacteria.</title>
        <authorList>
            <person name="Cabello-Yeves P.J."/>
            <person name="Picazo A."/>
            <person name="Camacho A."/>
            <person name="Callieri C."/>
            <person name="Rosselli R."/>
            <person name="Roda-Garcia J.J."/>
            <person name="Coutinho F.H."/>
            <person name="Rodriguez-Valera F."/>
        </authorList>
    </citation>
    <scope>NUCLEOTIDE SEQUENCE [LARGE SCALE GENOMIC DNA]</scope>
    <source>
        <strain evidence="11 12">Tous</strain>
    </source>
</reference>
<dbReference type="OrthoDB" id="538899at2"/>
<keyword evidence="5" id="KW-0793">Thylakoid</keyword>
<dbReference type="GO" id="GO:0015979">
    <property type="term" value="P:photosynthesis"/>
    <property type="evidence" value="ECO:0007669"/>
    <property type="project" value="UniProtKB-KW"/>
</dbReference>
<dbReference type="PROSITE" id="PS51445">
    <property type="entry name" value="PBS_LINKER"/>
    <property type="match status" value="1"/>
</dbReference>
<dbReference type="EMBL" id="PXXO01000014">
    <property type="protein sequence ID" value="PSJ04239.1"/>
    <property type="molecule type" value="Genomic_DNA"/>
</dbReference>
<sequence length="246" mass="27018">MEIETLNRANSGLRQSEAQAQLKAAYRQVFGNAHLFDEELSVSAESLFINGDLTVQGLVNALALSDSYRRLFFDANGPYRFVELNFKHLLGRAPRNQAELSKHVQLLATEGYEAEINSYIYGAEYLEVFGFDTVPYDRGVASQKGESNLTYNRTRALTSGFASFDGDGQSQLLVSLATRSAPGGSQKTPGPGGRNNQRYAIRWTSVNPVGLNRRVTQTTTVPFSSLSSAIQSIHRRGGRIASVKES</sequence>
<dbReference type="InterPro" id="IPR001297">
    <property type="entry name" value="PBS_linker_dom"/>
</dbReference>
<evidence type="ECO:0000256" key="3">
    <source>
        <dbReference type="ARBA" id="ARBA00022549"/>
    </source>
</evidence>
<dbReference type="InterPro" id="IPR008213">
    <property type="entry name" value="CpcD-like_dom"/>
</dbReference>
<dbReference type="AlphaFoldDB" id="A0A2P7MSQ6"/>
<dbReference type="InterPro" id="IPR038255">
    <property type="entry name" value="PBS_linker_sf"/>
</dbReference>
<keyword evidence="3" id="KW-0042">Antenna complex</keyword>
<evidence type="ECO:0000313" key="12">
    <source>
        <dbReference type="Proteomes" id="UP000243002"/>
    </source>
</evidence>
<dbReference type="Gene3D" id="1.10.3130.20">
    <property type="entry name" value="Phycobilisome linker domain"/>
    <property type="match status" value="1"/>
</dbReference>
<dbReference type="PIRSF" id="PIRSF005898">
    <property type="entry name" value="Phycobilisome_CpeC/CpcI"/>
    <property type="match status" value="1"/>
</dbReference>
<dbReference type="PANTHER" id="PTHR34011:SF6">
    <property type="entry name" value="PHYCOBILIPROTEIN APCE"/>
    <property type="match status" value="1"/>
</dbReference>
<evidence type="ECO:0000256" key="5">
    <source>
        <dbReference type="ARBA" id="ARBA00023078"/>
    </source>
</evidence>
<organism evidence="11 12">
    <name type="scientific">Cyanobium usitatum str. Tous</name>
    <dbReference type="NCBI Taxonomy" id="2116684"/>
    <lineage>
        <taxon>Bacteria</taxon>
        <taxon>Bacillati</taxon>
        <taxon>Cyanobacteriota</taxon>
        <taxon>Cyanophyceae</taxon>
        <taxon>Synechococcales</taxon>
        <taxon>Prochlorococcaceae</taxon>
        <taxon>Cyanobium</taxon>
    </lineage>
</organism>
<evidence type="ECO:0000259" key="10">
    <source>
        <dbReference type="PROSITE" id="PS51445"/>
    </source>
</evidence>
<keyword evidence="12" id="KW-1185">Reference proteome</keyword>
<evidence type="ECO:0000256" key="7">
    <source>
        <dbReference type="PROSITE-ProRule" id="PRU00775"/>
    </source>
</evidence>
<dbReference type="Proteomes" id="UP000243002">
    <property type="component" value="Unassembled WGS sequence"/>
</dbReference>
<comment type="similarity">
    <text evidence="7">Belongs to the phycobilisome linker protein family.</text>
</comment>
<evidence type="ECO:0000256" key="2">
    <source>
        <dbReference type="ARBA" id="ARBA00022531"/>
    </source>
</evidence>
<feature type="compositionally biased region" description="Polar residues" evidence="8">
    <location>
        <begin position="183"/>
        <end position="198"/>
    </location>
</feature>
<evidence type="ECO:0000256" key="6">
    <source>
        <dbReference type="ARBA" id="ARBA00023136"/>
    </source>
</evidence>
<evidence type="ECO:0000313" key="11">
    <source>
        <dbReference type="EMBL" id="PSJ04239.1"/>
    </source>
</evidence>
<feature type="region of interest" description="Disordered" evidence="8">
    <location>
        <begin position="179"/>
        <end position="198"/>
    </location>
</feature>
<comment type="subcellular location">
    <subcellularLocation>
        <location evidence="1">Cellular thylakoid membrane</location>
        <topology evidence="1">Peripheral membrane protein</topology>
        <orientation evidence="1">Cytoplasmic side</orientation>
    </subcellularLocation>
</comment>
<dbReference type="GO" id="GO:0031676">
    <property type="term" value="C:plasma membrane-derived thylakoid membrane"/>
    <property type="evidence" value="ECO:0007669"/>
    <property type="project" value="UniProtKB-SubCell"/>
</dbReference>
<dbReference type="InterPro" id="IPR016470">
    <property type="entry name" value="Phycobilisome"/>
</dbReference>
<gene>
    <name evidence="11" type="ORF">C7K55_11305</name>
</gene>
<dbReference type="Pfam" id="PF00427">
    <property type="entry name" value="PBS_linker_poly"/>
    <property type="match status" value="1"/>
</dbReference>
<protein>
    <recommendedName>
        <fullName evidence="13">Photosystem I reaction center subunit XII</fullName>
    </recommendedName>
</protein>
<evidence type="ECO:0000256" key="4">
    <source>
        <dbReference type="ARBA" id="ARBA00022738"/>
    </source>
</evidence>
<keyword evidence="2" id="KW-0602">Photosynthesis</keyword>
<accession>A0A2P7MSQ6</accession>
<evidence type="ECO:0000259" key="9">
    <source>
        <dbReference type="PROSITE" id="PS51441"/>
    </source>
</evidence>